<evidence type="ECO:0000313" key="5">
    <source>
        <dbReference type="EMBL" id="KAJ6226617.1"/>
    </source>
</evidence>
<dbReference type="SUPFAM" id="SSF51695">
    <property type="entry name" value="PLC-like phosphodiesterases"/>
    <property type="match status" value="1"/>
</dbReference>
<protein>
    <submittedName>
        <fullName evidence="5">Glycerophosphoryl diester phosphodiesterase</fullName>
    </submittedName>
</protein>
<dbReference type="InterPro" id="IPR013784">
    <property type="entry name" value="Carb-bd-like_fold"/>
</dbReference>
<evidence type="ECO:0000256" key="2">
    <source>
        <dbReference type="SAM" id="MobiDB-lite"/>
    </source>
</evidence>
<dbReference type="EMBL" id="JAOAOG010000341">
    <property type="protein sequence ID" value="KAJ6226617.1"/>
    <property type="molecule type" value="Genomic_DNA"/>
</dbReference>
<feature type="region of interest" description="Disordered" evidence="2">
    <location>
        <begin position="437"/>
        <end position="482"/>
    </location>
</feature>
<keyword evidence="6" id="KW-1185">Reference proteome</keyword>
<dbReference type="PANTHER" id="PTHR22958">
    <property type="entry name" value="GLYCEROPHOSPHORYL DIESTER PHOSPHODIESTERASE"/>
    <property type="match status" value="1"/>
</dbReference>
<dbReference type="Pfam" id="PF03009">
    <property type="entry name" value="GDPD"/>
    <property type="match status" value="1"/>
</dbReference>
<proteinExistence type="predicted"/>
<dbReference type="InterPro" id="IPR013783">
    <property type="entry name" value="Ig-like_fold"/>
</dbReference>
<name>A0ABQ8X1T0_9EUKA</name>
<feature type="domain" description="GP-PDE" evidence="4">
    <location>
        <begin position="329"/>
        <end position="708"/>
    </location>
</feature>
<dbReference type="InterPro" id="IPR051578">
    <property type="entry name" value="GDPD"/>
</dbReference>
<dbReference type="Gene3D" id="2.60.40.10">
    <property type="entry name" value="Immunoglobulins"/>
    <property type="match status" value="1"/>
</dbReference>
<dbReference type="Pfam" id="PF25329">
    <property type="entry name" value="C2_GDE1"/>
    <property type="match status" value="1"/>
</dbReference>
<dbReference type="PROSITE" id="PS51704">
    <property type="entry name" value="GP_PDE"/>
    <property type="match status" value="1"/>
</dbReference>
<dbReference type="Proteomes" id="UP001150062">
    <property type="component" value="Unassembled WGS sequence"/>
</dbReference>
<reference evidence="5" key="1">
    <citation type="submission" date="2022-08" db="EMBL/GenBank/DDBJ databases">
        <title>Novel sulfate-reducing endosymbionts in the free-living metamonad Anaeramoeba.</title>
        <authorList>
            <person name="Jerlstrom-Hultqvist J."/>
            <person name="Cepicka I."/>
            <person name="Gallot-Lavallee L."/>
            <person name="Salas-Leiva D."/>
            <person name="Curtis B.A."/>
            <person name="Zahonova K."/>
            <person name="Pipaliya S."/>
            <person name="Dacks J."/>
            <person name="Roger A.J."/>
        </authorList>
    </citation>
    <scope>NUCLEOTIDE SEQUENCE</scope>
    <source>
        <strain evidence="5">Schooner1</strain>
    </source>
</reference>
<dbReference type="InterPro" id="IPR017946">
    <property type="entry name" value="PLC-like_Pdiesterase_TIM-brl"/>
</dbReference>
<dbReference type="PANTHER" id="PTHR22958:SF1">
    <property type="entry name" value="GLYCEROPHOSPHOCHOLINE PHOSPHODIESTERASE GPCPD1"/>
    <property type="match status" value="1"/>
</dbReference>
<organism evidence="5 6">
    <name type="scientific">Anaeramoeba flamelloides</name>
    <dbReference type="NCBI Taxonomy" id="1746091"/>
    <lineage>
        <taxon>Eukaryota</taxon>
        <taxon>Metamonada</taxon>
        <taxon>Anaeramoebidae</taxon>
        <taxon>Anaeramoeba</taxon>
    </lineage>
</organism>
<dbReference type="SUPFAM" id="SSF49452">
    <property type="entry name" value="Starch-binding domain-like"/>
    <property type="match status" value="1"/>
</dbReference>
<dbReference type="Pfam" id="PF00686">
    <property type="entry name" value="CBM_20"/>
    <property type="match status" value="1"/>
</dbReference>
<dbReference type="InterPro" id="IPR030395">
    <property type="entry name" value="GP_PDE_dom"/>
</dbReference>
<accession>A0ABQ8X1T0</accession>
<sequence length="711" mass="83837">MSEETLIPTNFTVITDFLTTEYTVFVLGNCKELGNWDSAKSVELKRKVLQNNQRLIWNVTIHLPQMIEIEYKYIIKENDFLSCWETFPENRKLVVSKNFEEKEKEKEKGNEKEKGKEKEKEQEKEKQQDLNGISKFGKYQKNYRNKWVDCNLLVDEMLIILQMDLVGDEIIPGITLDEEVIPEAALKNTKKQNRSQFFVTISKRKSIKNKKKTQNEIEKERKQDLLKWDSYSVVDTEIYRYKCPVNNKATFDLKIVYKDHEMIGSTTLTNNSIKNNSGHVVLPLFDTKHELVGEVTFRYYKILPFLGKRKRHNNLSNIFRTYWSPKEDQIYIGHRGSGSNKGWSRVQENSILSFQLAQNSKVSDWIEFDVQITKDQKIVVYHDFYVTIQQETNILKIPICKMTEKEFFSHRNGCLRNEREKIYQKKLNKIKKSQYLNIQKKKKAQKQNKTPNIKRNTKTNSQGAERKQKRSNKAQKNGTLKKISYIKSKSSTDITTLLLEKPKEIKKKKKKKKENLLKKNLKSQKNLITDRFINLDHIFQQLNDDLNFNIEIKYPYTFTCEKELNYPDRNVVVDKTLEIVLKYSKGKTRKRIIFSSFDPIICLMVNWKQPKFPVFFLNDGGNKLFENPLMNSLEHALHFSSKSKFKGIVCHTEALLTNKNFVQRVHNHNLVLFTYGEHNNDKNYLQIQKKLKVDGIIGDKVSKINLKSINK</sequence>
<evidence type="ECO:0000259" key="4">
    <source>
        <dbReference type="PROSITE" id="PS51704"/>
    </source>
</evidence>
<dbReference type="InterPro" id="IPR002044">
    <property type="entry name" value="CBM20"/>
</dbReference>
<dbReference type="PROSITE" id="PS51166">
    <property type="entry name" value="CBM20"/>
    <property type="match status" value="1"/>
</dbReference>
<keyword evidence="1" id="KW-0378">Hydrolase</keyword>
<gene>
    <name evidence="5" type="ORF">M0813_10623</name>
</gene>
<feature type="compositionally biased region" description="Polar residues" evidence="2">
    <location>
        <begin position="450"/>
        <end position="463"/>
    </location>
</feature>
<dbReference type="InterPro" id="IPR057506">
    <property type="entry name" value="C2_GPCPD1"/>
</dbReference>
<evidence type="ECO:0000313" key="6">
    <source>
        <dbReference type="Proteomes" id="UP001150062"/>
    </source>
</evidence>
<evidence type="ECO:0000256" key="1">
    <source>
        <dbReference type="ARBA" id="ARBA00022801"/>
    </source>
</evidence>
<evidence type="ECO:0000259" key="3">
    <source>
        <dbReference type="PROSITE" id="PS51166"/>
    </source>
</evidence>
<comment type="caution">
    <text evidence="5">The sequence shown here is derived from an EMBL/GenBank/DDBJ whole genome shotgun (WGS) entry which is preliminary data.</text>
</comment>
<dbReference type="Gene3D" id="3.20.20.190">
    <property type="entry name" value="Phosphatidylinositol (PI) phosphodiesterase"/>
    <property type="match status" value="1"/>
</dbReference>
<dbReference type="SMART" id="SM01065">
    <property type="entry name" value="CBM_2"/>
    <property type="match status" value="1"/>
</dbReference>
<feature type="domain" description="CBM20" evidence="3">
    <location>
        <begin position="1"/>
        <end position="110"/>
    </location>
</feature>
<feature type="region of interest" description="Disordered" evidence="2">
    <location>
        <begin position="103"/>
        <end position="128"/>
    </location>
</feature>